<sequence length="205" mass="22822">MSQLLEYTYVQPEKEKRYPLPPSVLLVASTLQFARIGFCDFPKDVAPSLNFPFLRQLNLWRVSISEDVFSVVLSGCRVLGNLYLSEIRDVDCLSISSPSLRIIVISYLFEGKGELLIKEAPCLVRLLLSCPGGEIIRVLRAPKLEILGLLSPCIPEIDIANIVFKVTAGSISRLLSGIVTSRVFLISIVFVRDRSHPGLKTQYAL</sequence>
<proteinExistence type="predicted"/>
<dbReference type="PANTHER" id="PTHR32141">
    <property type="match status" value="1"/>
</dbReference>
<protein>
    <recommendedName>
        <fullName evidence="1">F-box/LRR-repeat protein 15/At3g58940/PEG3-like LRR domain-containing protein</fullName>
    </recommendedName>
</protein>
<dbReference type="Pfam" id="PF24758">
    <property type="entry name" value="LRR_At5g56370"/>
    <property type="match status" value="1"/>
</dbReference>
<keyword evidence="3" id="KW-1185">Reference proteome</keyword>
<reference evidence="2" key="3">
    <citation type="journal article" date="2017" name="Nature">
        <title>Genome sequence of the progenitor of the wheat D genome Aegilops tauschii.</title>
        <authorList>
            <person name="Luo M.C."/>
            <person name="Gu Y.Q."/>
            <person name="Puiu D."/>
            <person name="Wang H."/>
            <person name="Twardziok S.O."/>
            <person name="Deal K.R."/>
            <person name="Huo N."/>
            <person name="Zhu T."/>
            <person name="Wang L."/>
            <person name="Wang Y."/>
            <person name="McGuire P.E."/>
            <person name="Liu S."/>
            <person name="Long H."/>
            <person name="Ramasamy R.K."/>
            <person name="Rodriguez J.C."/>
            <person name="Van S.L."/>
            <person name="Yuan L."/>
            <person name="Wang Z."/>
            <person name="Xia Z."/>
            <person name="Xiao L."/>
            <person name="Anderson O.D."/>
            <person name="Ouyang S."/>
            <person name="Liang Y."/>
            <person name="Zimin A.V."/>
            <person name="Pertea G."/>
            <person name="Qi P."/>
            <person name="Bennetzen J.L."/>
            <person name="Dai X."/>
            <person name="Dawson M.W."/>
            <person name="Muller H.G."/>
            <person name="Kugler K."/>
            <person name="Rivarola-Duarte L."/>
            <person name="Spannagl M."/>
            <person name="Mayer K.F.X."/>
            <person name="Lu F.H."/>
            <person name="Bevan M.W."/>
            <person name="Leroy P."/>
            <person name="Li P."/>
            <person name="You F.M."/>
            <person name="Sun Q."/>
            <person name="Liu Z."/>
            <person name="Lyons E."/>
            <person name="Wicker T."/>
            <person name="Salzberg S.L."/>
            <person name="Devos K.M."/>
            <person name="Dvorak J."/>
        </authorList>
    </citation>
    <scope>NUCLEOTIDE SEQUENCE [LARGE SCALE GENOMIC DNA]</scope>
    <source>
        <strain evidence="2">cv. AL8/78</strain>
    </source>
</reference>
<evidence type="ECO:0000259" key="1">
    <source>
        <dbReference type="Pfam" id="PF24758"/>
    </source>
</evidence>
<dbReference type="Gramene" id="AET1Gv20211300.10">
    <property type="protein sequence ID" value="AET1Gv20211300.10"/>
    <property type="gene ID" value="AET1Gv20211300"/>
</dbReference>
<evidence type="ECO:0000313" key="3">
    <source>
        <dbReference type="Proteomes" id="UP000015105"/>
    </source>
</evidence>
<organism evidence="2 3">
    <name type="scientific">Aegilops tauschii subsp. strangulata</name>
    <name type="common">Goatgrass</name>
    <dbReference type="NCBI Taxonomy" id="200361"/>
    <lineage>
        <taxon>Eukaryota</taxon>
        <taxon>Viridiplantae</taxon>
        <taxon>Streptophyta</taxon>
        <taxon>Embryophyta</taxon>
        <taxon>Tracheophyta</taxon>
        <taxon>Spermatophyta</taxon>
        <taxon>Magnoliopsida</taxon>
        <taxon>Liliopsida</taxon>
        <taxon>Poales</taxon>
        <taxon>Poaceae</taxon>
        <taxon>BOP clade</taxon>
        <taxon>Pooideae</taxon>
        <taxon>Triticodae</taxon>
        <taxon>Triticeae</taxon>
        <taxon>Triticinae</taxon>
        <taxon>Aegilops</taxon>
    </lineage>
</organism>
<dbReference type="AlphaFoldDB" id="A0A452XY69"/>
<dbReference type="PANTHER" id="PTHR32141:SF45">
    <property type="entry name" value="OS07G0285200 PROTEIN"/>
    <property type="match status" value="1"/>
</dbReference>
<name>A0A452XY69_AEGTS</name>
<evidence type="ECO:0000313" key="2">
    <source>
        <dbReference type="EnsemblPlants" id="AET1Gv20211300.10"/>
    </source>
</evidence>
<reference evidence="3" key="2">
    <citation type="journal article" date="2017" name="Nat. Plants">
        <title>The Aegilops tauschii genome reveals multiple impacts of transposons.</title>
        <authorList>
            <person name="Zhao G."/>
            <person name="Zou C."/>
            <person name="Li K."/>
            <person name="Wang K."/>
            <person name="Li T."/>
            <person name="Gao L."/>
            <person name="Zhang X."/>
            <person name="Wang H."/>
            <person name="Yang Z."/>
            <person name="Liu X."/>
            <person name="Jiang W."/>
            <person name="Mao L."/>
            <person name="Kong X."/>
            <person name="Jiao Y."/>
            <person name="Jia J."/>
        </authorList>
    </citation>
    <scope>NUCLEOTIDE SEQUENCE [LARGE SCALE GENOMIC DNA]</scope>
    <source>
        <strain evidence="3">cv. AL8/78</strain>
    </source>
</reference>
<feature type="domain" description="F-box/LRR-repeat protein 15/At3g58940/PEG3-like LRR" evidence="1">
    <location>
        <begin position="10"/>
        <end position="168"/>
    </location>
</feature>
<reference evidence="2" key="4">
    <citation type="submission" date="2019-03" db="UniProtKB">
        <authorList>
            <consortium name="EnsemblPlants"/>
        </authorList>
    </citation>
    <scope>IDENTIFICATION</scope>
</reference>
<dbReference type="EnsemblPlants" id="AET1Gv20211300.10">
    <property type="protein sequence ID" value="AET1Gv20211300.10"/>
    <property type="gene ID" value="AET1Gv20211300"/>
</dbReference>
<dbReference type="SUPFAM" id="SSF52047">
    <property type="entry name" value="RNI-like"/>
    <property type="match status" value="1"/>
</dbReference>
<reference evidence="3" key="1">
    <citation type="journal article" date="2014" name="Science">
        <title>Ancient hybridizations among the ancestral genomes of bread wheat.</title>
        <authorList>
            <consortium name="International Wheat Genome Sequencing Consortium,"/>
            <person name="Marcussen T."/>
            <person name="Sandve S.R."/>
            <person name="Heier L."/>
            <person name="Spannagl M."/>
            <person name="Pfeifer M."/>
            <person name="Jakobsen K.S."/>
            <person name="Wulff B.B."/>
            <person name="Steuernagel B."/>
            <person name="Mayer K.F."/>
            <person name="Olsen O.A."/>
        </authorList>
    </citation>
    <scope>NUCLEOTIDE SEQUENCE [LARGE SCALE GENOMIC DNA]</scope>
    <source>
        <strain evidence="3">cv. AL8/78</strain>
    </source>
</reference>
<accession>A0A452XY69</accession>
<dbReference type="Proteomes" id="UP000015105">
    <property type="component" value="Chromosome 1D"/>
</dbReference>
<dbReference type="InterPro" id="IPR055411">
    <property type="entry name" value="LRR_FXL15/At3g58940/PEG3-like"/>
</dbReference>
<dbReference type="InterPro" id="IPR055302">
    <property type="entry name" value="F-box_dom-containing"/>
</dbReference>
<reference evidence="2" key="5">
    <citation type="journal article" date="2021" name="G3 (Bethesda)">
        <title>Aegilops tauschii genome assembly Aet v5.0 features greater sequence contiguity and improved annotation.</title>
        <authorList>
            <person name="Wang L."/>
            <person name="Zhu T."/>
            <person name="Rodriguez J.C."/>
            <person name="Deal K.R."/>
            <person name="Dubcovsky J."/>
            <person name="McGuire P.E."/>
            <person name="Lux T."/>
            <person name="Spannagl M."/>
            <person name="Mayer K.F.X."/>
            <person name="Baldrich P."/>
            <person name="Meyers B.C."/>
            <person name="Huo N."/>
            <person name="Gu Y.Q."/>
            <person name="Zhou H."/>
            <person name="Devos K.M."/>
            <person name="Bennetzen J.L."/>
            <person name="Unver T."/>
            <person name="Budak H."/>
            <person name="Gulick P.J."/>
            <person name="Galiba G."/>
            <person name="Kalapos B."/>
            <person name="Nelson D.R."/>
            <person name="Li P."/>
            <person name="You F.M."/>
            <person name="Luo M.C."/>
            <person name="Dvorak J."/>
        </authorList>
    </citation>
    <scope>NUCLEOTIDE SEQUENCE [LARGE SCALE GENOMIC DNA]</scope>
    <source>
        <strain evidence="2">cv. AL8/78</strain>
    </source>
</reference>